<evidence type="ECO:0000313" key="12">
    <source>
        <dbReference type="Proteomes" id="UP000530660"/>
    </source>
</evidence>
<dbReference type="Proteomes" id="UP000530660">
    <property type="component" value="Unassembled WGS sequence"/>
</dbReference>
<feature type="transmembrane region" description="Helical" evidence="10">
    <location>
        <begin position="70"/>
        <end position="90"/>
    </location>
</feature>
<dbReference type="Pfam" id="PF02416">
    <property type="entry name" value="TatA_B_E"/>
    <property type="match status" value="1"/>
</dbReference>
<gene>
    <name evidence="11" type="ORF">F1559_001504</name>
</gene>
<evidence type="ECO:0000256" key="5">
    <source>
        <dbReference type="ARBA" id="ARBA00022989"/>
    </source>
</evidence>
<keyword evidence="7 10" id="KW-0472">Membrane</keyword>
<accession>A0A7J7ICI2</accession>
<comment type="subcellular location">
    <subcellularLocation>
        <location evidence="1">Membrane</location>
        <topology evidence="1">Single-pass membrane protein</topology>
    </subcellularLocation>
</comment>
<evidence type="ECO:0000256" key="6">
    <source>
        <dbReference type="ARBA" id="ARBA00023010"/>
    </source>
</evidence>
<evidence type="ECO:0000256" key="9">
    <source>
        <dbReference type="SAM" id="MobiDB-lite"/>
    </source>
</evidence>
<dbReference type="Gene3D" id="1.20.5.3310">
    <property type="match status" value="1"/>
</dbReference>
<evidence type="ECO:0000256" key="10">
    <source>
        <dbReference type="SAM" id="Phobius"/>
    </source>
</evidence>
<dbReference type="GO" id="GO:0016020">
    <property type="term" value="C:membrane"/>
    <property type="evidence" value="ECO:0007669"/>
    <property type="project" value="UniProtKB-ARBA"/>
</dbReference>
<organism evidence="11 12">
    <name type="scientific">Cyanidiococcus yangmingshanensis</name>
    <dbReference type="NCBI Taxonomy" id="2690220"/>
    <lineage>
        <taxon>Eukaryota</taxon>
        <taxon>Rhodophyta</taxon>
        <taxon>Bangiophyceae</taxon>
        <taxon>Cyanidiales</taxon>
        <taxon>Cyanidiaceae</taxon>
        <taxon>Cyanidiococcus</taxon>
    </lineage>
</organism>
<dbReference type="OrthoDB" id="10509306at2759"/>
<evidence type="ECO:0000256" key="4">
    <source>
        <dbReference type="ARBA" id="ARBA00022927"/>
    </source>
</evidence>
<keyword evidence="3 10" id="KW-0812">Transmembrane</keyword>
<keyword evidence="8" id="KW-0175">Coiled coil</keyword>
<evidence type="ECO:0000313" key="11">
    <source>
        <dbReference type="EMBL" id="KAF6000430.1"/>
    </source>
</evidence>
<evidence type="ECO:0000256" key="8">
    <source>
        <dbReference type="SAM" id="Coils"/>
    </source>
</evidence>
<evidence type="ECO:0000256" key="7">
    <source>
        <dbReference type="ARBA" id="ARBA00023136"/>
    </source>
</evidence>
<proteinExistence type="predicted"/>
<evidence type="ECO:0000256" key="1">
    <source>
        <dbReference type="ARBA" id="ARBA00004167"/>
    </source>
</evidence>
<keyword evidence="6" id="KW-0811">Translocation</keyword>
<sequence length="286" mass="31268">MVYVQVSPCRFTSPNRNTFRCYARPRTTELSVGSFVSLPKVLRPQTQKLRTKRKGGLSGLTCMLTGPDGGFLGVGTPELLIILLFAWILLGPKGTYEAARNIGSFIANLRETASQARDQFVSALGEDYDSARREVEGIRDTLVGALEGNVEDDEDTSNVAELAGETQVAEIQGEKEKTDLSVWGKNSGLGRSEEEARAYFLDALERVHDPNQVPPSLAVAGTSLPDKHATNGRLAPHETSVDDDEADILKLDSNRLYQLEERVAALEAAITALKNVIETQHKQRVS</sequence>
<protein>
    <submittedName>
        <fullName evidence="11">Uncharacterized protein</fullName>
    </submittedName>
</protein>
<feature type="region of interest" description="Disordered" evidence="9">
    <location>
        <begin position="220"/>
        <end position="241"/>
    </location>
</feature>
<reference evidence="11 12" key="1">
    <citation type="journal article" date="2020" name="J. Phycol.">
        <title>Comparative genome analysis reveals Cyanidiococcus gen. nov., a new extremophilic red algal genus sister to Cyanidioschyzon (Cyanidioschyzonaceae, Rhodophyta).</title>
        <authorList>
            <person name="Liu S.-L."/>
            <person name="Chiang Y.-R."/>
            <person name="Yoon H.S."/>
            <person name="Fu H.-Y."/>
        </authorList>
    </citation>
    <scope>NUCLEOTIDE SEQUENCE [LARGE SCALE GENOMIC DNA]</scope>
    <source>
        <strain evidence="11 12">THAL066</strain>
    </source>
</reference>
<evidence type="ECO:0000256" key="3">
    <source>
        <dbReference type="ARBA" id="ARBA00022692"/>
    </source>
</evidence>
<feature type="compositionally biased region" description="Basic and acidic residues" evidence="9">
    <location>
        <begin position="225"/>
        <end position="240"/>
    </location>
</feature>
<dbReference type="AlphaFoldDB" id="A0A7J7ICI2"/>
<keyword evidence="12" id="KW-1185">Reference proteome</keyword>
<dbReference type="GO" id="GO:0015031">
    <property type="term" value="P:protein transport"/>
    <property type="evidence" value="ECO:0007669"/>
    <property type="project" value="UniProtKB-KW"/>
</dbReference>
<dbReference type="InterPro" id="IPR003369">
    <property type="entry name" value="TatA/B/E"/>
</dbReference>
<dbReference type="EMBL" id="VWRR01000020">
    <property type="protein sequence ID" value="KAF6000430.1"/>
    <property type="molecule type" value="Genomic_DNA"/>
</dbReference>
<name>A0A7J7ICI2_9RHOD</name>
<keyword evidence="2" id="KW-0813">Transport</keyword>
<keyword evidence="4" id="KW-0653">Protein transport</keyword>
<keyword evidence="5 10" id="KW-1133">Transmembrane helix</keyword>
<feature type="coiled-coil region" evidence="8">
    <location>
        <begin position="249"/>
        <end position="276"/>
    </location>
</feature>
<evidence type="ECO:0000256" key="2">
    <source>
        <dbReference type="ARBA" id="ARBA00022448"/>
    </source>
</evidence>
<comment type="caution">
    <text evidence="11">The sequence shown here is derived from an EMBL/GenBank/DDBJ whole genome shotgun (WGS) entry which is preliminary data.</text>
</comment>